<dbReference type="Proteomes" id="UP001179952">
    <property type="component" value="Unassembled WGS sequence"/>
</dbReference>
<feature type="transmembrane region" description="Helical" evidence="3">
    <location>
        <begin position="726"/>
        <end position="748"/>
    </location>
</feature>
<keyword evidence="3" id="KW-0812">Transmembrane</keyword>
<keyword evidence="5" id="KW-1185">Reference proteome</keyword>
<name>A0AAV9BWN1_ACOGR</name>
<dbReference type="GO" id="GO:0008422">
    <property type="term" value="F:beta-glucosidase activity"/>
    <property type="evidence" value="ECO:0007669"/>
    <property type="project" value="UniProtKB-ARBA"/>
</dbReference>
<keyword evidence="3" id="KW-0472">Membrane</keyword>
<dbReference type="Pfam" id="PF00232">
    <property type="entry name" value="Glyco_hydro_1"/>
    <property type="match status" value="2"/>
</dbReference>
<dbReference type="PRINTS" id="PR00131">
    <property type="entry name" value="GLHYDRLASE1"/>
</dbReference>
<protein>
    <recommendedName>
        <fullName evidence="6">Beta-glucosidase-like SFR2, chloroplastic</fullName>
    </recommendedName>
</protein>
<feature type="transmembrane region" description="Helical" evidence="3">
    <location>
        <begin position="760"/>
        <end position="781"/>
    </location>
</feature>
<accession>A0AAV9BWN1</accession>
<dbReference type="AlphaFoldDB" id="A0AAV9BWN1"/>
<reference evidence="4" key="1">
    <citation type="journal article" date="2023" name="Nat. Commun.">
        <title>Diploid and tetraploid genomes of Acorus and the evolution of monocots.</title>
        <authorList>
            <person name="Ma L."/>
            <person name="Liu K.W."/>
            <person name="Li Z."/>
            <person name="Hsiao Y.Y."/>
            <person name="Qi Y."/>
            <person name="Fu T."/>
            <person name="Tang G.D."/>
            <person name="Zhang D."/>
            <person name="Sun W.H."/>
            <person name="Liu D.K."/>
            <person name="Li Y."/>
            <person name="Chen G.Z."/>
            <person name="Liu X.D."/>
            <person name="Liao X.Y."/>
            <person name="Jiang Y.T."/>
            <person name="Yu X."/>
            <person name="Hao Y."/>
            <person name="Huang J."/>
            <person name="Zhao X.W."/>
            <person name="Ke S."/>
            <person name="Chen Y.Y."/>
            <person name="Wu W.L."/>
            <person name="Hsu J.L."/>
            <person name="Lin Y.F."/>
            <person name="Huang M.D."/>
            <person name="Li C.Y."/>
            <person name="Huang L."/>
            <person name="Wang Z.W."/>
            <person name="Zhao X."/>
            <person name="Zhong W.Y."/>
            <person name="Peng D.H."/>
            <person name="Ahmad S."/>
            <person name="Lan S."/>
            <person name="Zhang J.S."/>
            <person name="Tsai W.C."/>
            <person name="Van de Peer Y."/>
            <person name="Liu Z.J."/>
        </authorList>
    </citation>
    <scope>NUCLEOTIDE SEQUENCE</scope>
    <source>
        <strain evidence="4">SCP</strain>
    </source>
</reference>
<feature type="transmembrane region" description="Helical" evidence="3">
    <location>
        <begin position="481"/>
        <end position="499"/>
    </location>
</feature>
<dbReference type="EMBL" id="JAUJYN010000001">
    <property type="protein sequence ID" value="KAK1280328.1"/>
    <property type="molecule type" value="Genomic_DNA"/>
</dbReference>
<sequence>MAAAFVALVVSATKVAGILVTATVAANAFSFSRYRRKNLRPFVSPIDESSDTLADFRSVPNSEEEETGFFFGLATAPAHVEDRLNDAWLQFAAEDPSSDAVMVPRPQPANPLMASAAADGSSQQGSLAVKEPEKRKKPLRIAMEAMIRGFEKFADEEESSTTVVEGDHNIAAWNNVPHPRERLRFWSDPDTELKLAKDTGISIFRMGIDWTRIMPEEPINGLNKSVNYAALERYKWIIKRVHSYGMKVMLTLFHHSLPPWAGEYGGWKVEKTVDYFMDFTRLVYDNVAELVDYWVTFNEPHVFCMLTYCAGVWPGGNPDMIEAATSALPTGVFMQAMNWMTVAHSKAYDYIHGQSTISKATVGIAHHVSFSRPYGLFDVAAVTLVNSFTLFPYVDSICDKLDFIGINYYGQEVISGPGLKLVDNDEYSESGRGVYPDGLYRMLLQFHERYKHLKVPFIIAENGVSDGTDFIRRPYIIEHLLAVYAAMMMGVPILGYLFWTTSDNWEWADGYGPKFGLVAVDRANDFARIPRPSYFLFSKIVKTGRITKADRTRAWNELQNAAKERKTRPFYRAADKHGHMYAGGLDEPIQRPFIQRDWRFGHYEMDGFILGPLLDGIHSRVGLQVYQVGSLDIGPLHTNIWVPPLLGVFYCTIGLLQLWLDENVPSKSKVPEGSPEKTLVSLITLTVFIGLSAEMYKSGVPSNIEAYVLFALAEFIWLFTNGSWSGFALACLVGIGCPLAEVPIIKFFHLWSYPQADIQLFGKGLISWTSTCYFVYTPFLIRLSRWLKSSLAESSDEDVTL</sequence>
<evidence type="ECO:0000313" key="5">
    <source>
        <dbReference type="Proteomes" id="UP001179952"/>
    </source>
</evidence>
<feature type="region of interest" description="Disordered" evidence="2">
    <location>
        <begin position="105"/>
        <end position="135"/>
    </location>
</feature>
<evidence type="ECO:0000256" key="1">
    <source>
        <dbReference type="ARBA" id="ARBA00010838"/>
    </source>
</evidence>
<dbReference type="SUPFAM" id="SSF51445">
    <property type="entry name" value="(Trans)glycosidases"/>
    <property type="match status" value="1"/>
</dbReference>
<feature type="transmembrane region" description="Helical" evidence="3">
    <location>
        <begin position="640"/>
        <end position="659"/>
    </location>
</feature>
<dbReference type="PANTHER" id="PTHR36774:SF1">
    <property type="entry name" value="INSULIN-INDUCED PROTEIN"/>
    <property type="match status" value="1"/>
</dbReference>
<gene>
    <name evidence="4" type="ORF">QJS04_geneDACA004620</name>
</gene>
<dbReference type="InterPro" id="IPR017853">
    <property type="entry name" value="GH"/>
</dbReference>
<comment type="similarity">
    <text evidence="1">Belongs to the glycosyl hydrolase 1 family.</text>
</comment>
<dbReference type="InterPro" id="IPR001360">
    <property type="entry name" value="Glyco_hydro_1"/>
</dbReference>
<evidence type="ECO:0000313" key="4">
    <source>
        <dbReference type="EMBL" id="KAK1280328.1"/>
    </source>
</evidence>
<comment type="caution">
    <text evidence="4">The sequence shown here is derived from an EMBL/GenBank/DDBJ whole genome shotgun (WGS) entry which is preliminary data.</text>
</comment>
<keyword evidence="3" id="KW-1133">Transmembrane helix</keyword>
<evidence type="ECO:0008006" key="6">
    <source>
        <dbReference type="Google" id="ProtNLM"/>
    </source>
</evidence>
<feature type="compositionally biased region" description="Low complexity" evidence="2">
    <location>
        <begin position="114"/>
        <end position="126"/>
    </location>
</feature>
<evidence type="ECO:0000256" key="2">
    <source>
        <dbReference type="SAM" id="MobiDB-lite"/>
    </source>
</evidence>
<dbReference type="Gene3D" id="3.20.20.80">
    <property type="entry name" value="Glycosidases"/>
    <property type="match status" value="1"/>
</dbReference>
<dbReference type="GO" id="GO:0005975">
    <property type="term" value="P:carbohydrate metabolic process"/>
    <property type="evidence" value="ECO:0007669"/>
    <property type="project" value="InterPro"/>
</dbReference>
<organism evidence="4 5">
    <name type="scientific">Acorus gramineus</name>
    <name type="common">Dwarf sweet flag</name>
    <dbReference type="NCBI Taxonomy" id="55184"/>
    <lineage>
        <taxon>Eukaryota</taxon>
        <taxon>Viridiplantae</taxon>
        <taxon>Streptophyta</taxon>
        <taxon>Embryophyta</taxon>
        <taxon>Tracheophyta</taxon>
        <taxon>Spermatophyta</taxon>
        <taxon>Magnoliopsida</taxon>
        <taxon>Liliopsida</taxon>
        <taxon>Acoraceae</taxon>
        <taxon>Acorus</taxon>
    </lineage>
</organism>
<proteinExistence type="inferred from homology"/>
<reference evidence="4" key="2">
    <citation type="submission" date="2023-06" db="EMBL/GenBank/DDBJ databases">
        <authorList>
            <person name="Ma L."/>
            <person name="Liu K.-W."/>
            <person name="Li Z."/>
            <person name="Hsiao Y.-Y."/>
            <person name="Qi Y."/>
            <person name="Fu T."/>
            <person name="Tang G."/>
            <person name="Zhang D."/>
            <person name="Sun W.-H."/>
            <person name="Liu D.-K."/>
            <person name="Li Y."/>
            <person name="Chen G.-Z."/>
            <person name="Liu X.-D."/>
            <person name="Liao X.-Y."/>
            <person name="Jiang Y.-T."/>
            <person name="Yu X."/>
            <person name="Hao Y."/>
            <person name="Huang J."/>
            <person name="Zhao X.-W."/>
            <person name="Ke S."/>
            <person name="Chen Y.-Y."/>
            <person name="Wu W.-L."/>
            <person name="Hsu J.-L."/>
            <person name="Lin Y.-F."/>
            <person name="Huang M.-D."/>
            <person name="Li C.-Y."/>
            <person name="Huang L."/>
            <person name="Wang Z.-W."/>
            <person name="Zhao X."/>
            <person name="Zhong W.-Y."/>
            <person name="Peng D.-H."/>
            <person name="Ahmad S."/>
            <person name="Lan S."/>
            <person name="Zhang J.-S."/>
            <person name="Tsai W.-C."/>
            <person name="Van De Peer Y."/>
            <person name="Liu Z.-J."/>
        </authorList>
    </citation>
    <scope>NUCLEOTIDE SEQUENCE</scope>
    <source>
        <strain evidence="4">SCP</strain>
        <tissue evidence="4">Leaves</tissue>
    </source>
</reference>
<evidence type="ECO:0000256" key="3">
    <source>
        <dbReference type="SAM" id="Phobius"/>
    </source>
</evidence>
<dbReference type="PANTHER" id="PTHR36774">
    <property type="entry name" value="INSULIN-INDUCED PROTEIN"/>
    <property type="match status" value="1"/>
</dbReference>